<dbReference type="AlphaFoldDB" id="A0A6M5YMQ7"/>
<dbReference type="Proteomes" id="UP000503447">
    <property type="component" value="Chromosome"/>
</dbReference>
<protein>
    <submittedName>
        <fullName evidence="2">Uncharacterized protein</fullName>
    </submittedName>
</protein>
<feature type="region of interest" description="Disordered" evidence="1">
    <location>
        <begin position="69"/>
        <end position="117"/>
    </location>
</feature>
<proteinExistence type="predicted"/>
<sequence length="117" mass="12777">MYREGTARRFPLRPAPVNAGTGLGKRTTPRLPGPVRTDHRGQWDRSRHPDACGPSRCIVGVVVAVIVAPSSPGSKRSKGKMSRCARAQGRKPSSPASRRRTRYGERAVGWMGVRSED</sequence>
<organism evidence="2 3">
    <name type="scientific">Frigoriglobus tundricola</name>
    <dbReference type="NCBI Taxonomy" id="2774151"/>
    <lineage>
        <taxon>Bacteria</taxon>
        <taxon>Pseudomonadati</taxon>
        <taxon>Planctomycetota</taxon>
        <taxon>Planctomycetia</taxon>
        <taxon>Gemmatales</taxon>
        <taxon>Gemmataceae</taxon>
        <taxon>Frigoriglobus</taxon>
    </lineage>
</organism>
<evidence type="ECO:0000313" key="2">
    <source>
        <dbReference type="EMBL" id="QJW95347.1"/>
    </source>
</evidence>
<evidence type="ECO:0000313" key="3">
    <source>
        <dbReference type="Proteomes" id="UP000503447"/>
    </source>
</evidence>
<feature type="region of interest" description="Disordered" evidence="1">
    <location>
        <begin position="1"/>
        <end position="50"/>
    </location>
</feature>
<gene>
    <name evidence="2" type="ORF">FTUN_2895</name>
</gene>
<name>A0A6M5YMQ7_9BACT</name>
<dbReference type="EMBL" id="CP053452">
    <property type="protein sequence ID" value="QJW95347.1"/>
    <property type="molecule type" value="Genomic_DNA"/>
</dbReference>
<dbReference type="KEGG" id="ftj:FTUN_2895"/>
<feature type="compositionally biased region" description="Basic and acidic residues" evidence="1">
    <location>
        <begin position="36"/>
        <end position="50"/>
    </location>
</feature>
<reference evidence="3" key="1">
    <citation type="submission" date="2020-05" db="EMBL/GenBank/DDBJ databases">
        <title>Frigoriglobus tundricola gen. nov., sp. nov., a psychrotolerant cellulolytic planctomycete of the family Gemmataceae with two divergent copies of 16S rRNA gene.</title>
        <authorList>
            <person name="Kulichevskaya I.S."/>
            <person name="Ivanova A.A."/>
            <person name="Naumoff D.G."/>
            <person name="Beletsky A.V."/>
            <person name="Rijpstra W.I.C."/>
            <person name="Sinninghe Damste J.S."/>
            <person name="Mardanov A.V."/>
            <person name="Ravin N.V."/>
            <person name="Dedysh S.N."/>
        </authorList>
    </citation>
    <scope>NUCLEOTIDE SEQUENCE [LARGE SCALE GENOMIC DNA]</scope>
    <source>
        <strain evidence="3">PL17</strain>
    </source>
</reference>
<keyword evidence="3" id="KW-1185">Reference proteome</keyword>
<evidence type="ECO:0000256" key="1">
    <source>
        <dbReference type="SAM" id="MobiDB-lite"/>
    </source>
</evidence>
<accession>A0A6M5YMQ7</accession>